<feature type="repeat" description="PPR" evidence="2">
    <location>
        <begin position="259"/>
        <end position="293"/>
    </location>
</feature>
<evidence type="ECO:0000256" key="2">
    <source>
        <dbReference type="PROSITE-ProRule" id="PRU00708"/>
    </source>
</evidence>
<dbReference type="OMA" id="SCKDEMA"/>
<dbReference type="Pfam" id="PF13041">
    <property type="entry name" value="PPR_2"/>
    <property type="match status" value="4"/>
</dbReference>
<dbReference type="NCBIfam" id="TIGR00756">
    <property type="entry name" value="PPR"/>
    <property type="match status" value="8"/>
</dbReference>
<protein>
    <recommendedName>
        <fullName evidence="5">Pentacotripeptide-repeat region of PRORP domain-containing protein</fullName>
    </recommendedName>
</protein>
<dbReference type="GO" id="GO:0003723">
    <property type="term" value="F:RNA binding"/>
    <property type="evidence" value="ECO:0007669"/>
    <property type="project" value="InterPro"/>
</dbReference>
<dbReference type="FunFam" id="1.25.40.10:FF:000196">
    <property type="entry name" value="Pentatricopeptide repeat-containing protein At4g14850"/>
    <property type="match status" value="1"/>
</dbReference>
<dbReference type="FunFam" id="1.25.40.10:FF:000343">
    <property type="entry name" value="Pentatricopeptide repeat-containing protein At3g58590"/>
    <property type="match status" value="1"/>
</dbReference>
<dbReference type="EMBL" id="KI397373">
    <property type="protein sequence ID" value="ERM95872.1"/>
    <property type="molecule type" value="Genomic_DNA"/>
</dbReference>
<feature type="repeat" description="PPR" evidence="2">
    <location>
        <begin position="559"/>
        <end position="593"/>
    </location>
</feature>
<dbReference type="InterPro" id="IPR046960">
    <property type="entry name" value="PPR_At4g14850-like_plant"/>
</dbReference>
<dbReference type="HOGENOM" id="CLU_002706_30_5_1"/>
<dbReference type="eggNOG" id="KOG4197">
    <property type="taxonomic scope" value="Eukaryota"/>
</dbReference>
<dbReference type="FunFam" id="1.25.40.10:FF:000073">
    <property type="entry name" value="Pentatricopeptide repeat-containing protein chloroplastic"/>
    <property type="match status" value="1"/>
</dbReference>
<dbReference type="AlphaFoldDB" id="W1NJB6"/>
<dbReference type="Gramene" id="ERM95872">
    <property type="protein sequence ID" value="ERM95872"/>
    <property type="gene ID" value="AMTR_s00060p00130100"/>
</dbReference>
<evidence type="ECO:0000256" key="1">
    <source>
        <dbReference type="ARBA" id="ARBA00022737"/>
    </source>
</evidence>
<dbReference type="PROSITE" id="PS51375">
    <property type="entry name" value="PPR"/>
    <property type="match status" value="7"/>
</dbReference>
<evidence type="ECO:0000313" key="3">
    <source>
        <dbReference type="EMBL" id="ERM95872.1"/>
    </source>
</evidence>
<dbReference type="InterPro" id="IPR002885">
    <property type="entry name" value="PPR_rpt"/>
</dbReference>
<dbReference type="InterPro" id="IPR011990">
    <property type="entry name" value="TPR-like_helical_dom_sf"/>
</dbReference>
<feature type="repeat" description="PPR" evidence="2">
    <location>
        <begin position="360"/>
        <end position="394"/>
    </location>
</feature>
<dbReference type="PANTHER" id="PTHR47926:SF347">
    <property type="entry name" value="PENTATRICOPEPTIDE REPEAT-CONTAINING PROTEIN"/>
    <property type="match status" value="1"/>
</dbReference>
<dbReference type="PANTHER" id="PTHR47926">
    <property type="entry name" value="PENTATRICOPEPTIDE REPEAT-CONTAINING PROTEIN"/>
    <property type="match status" value="1"/>
</dbReference>
<gene>
    <name evidence="3" type="ORF">AMTR_s00060p00130100</name>
</gene>
<accession>W1NJB6</accession>
<name>W1NJB6_AMBTC</name>
<keyword evidence="4" id="KW-1185">Reference proteome</keyword>
<sequence length="745" mass="82739">MPLLPLPSLPSTFNPCNTKSLRNPKPNTQHHFYYSATKLKQTEAKPTQQNPLHRTMQTSSLNERLNLLCTQGQWPQAISLLSANPKVNSPVYSSTYACLIQYCIDSNCIEKGQIVQAHMISNDFEPDTFLQTKLIMLQARCGNVAFARRLFDNMTKPNSTAWNTMLIGYSKAGHDNEVLELFSKMHRAGCLPDRFGFPATIKGFSGLEDETGIKLAHALTIKTSLSENFAVGSGLVDGYAKVGLMGDASLAFEEIGEKSLVSWNALIGGYVRAGRPDEAWEAFSEMQALGMDPDHFTLASMIKACGALKSVLRGEQVHGRVLVSGFGRDVFVSNSLIDMYAKLGSLEACLHVFDSMPERNQVSWNTLISAHAQLGWFEQAFYLFARMQQSGFESDRFNMGSILMACAGLAAKKPGREIHSYLIRGLLELDVVLGSALVDMYSKCGSLEEARRVFDRMGQRNVVSWNAIIVGFVQVGQGEEALNLYHQMKQTGTVPDEFTFASLLTLYTDEGNLNQVHGFLVRNLLEDHGILRCTLVDMYSTCGRIDDACRFYHSVVGKDVYLHNVMIASYVNCNRIEEARQIFDEMGERNSVSWNAMLSGYTSIQSEVEALRLFSRMMEGGVEYDSSTLVTLFDACAGLAALEQGKLLHACMIKQGFMEGVAAETLLVQHSLHLVKAVYMTLIDRLGPSQFVNVNLMRELCTMPDVFVADSCKDEMAKQKLYVKQKQTNDKGATIANIKPSLYSP</sequence>
<dbReference type="Proteomes" id="UP000017836">
    <property type="component" value="Unassembled WGS sequence"/>
</dbReference>
<feature type="repeat" description="PPR" evidence="2">
    <location>
        <begin position="158"/>
        <end position="192"/>
    </location>
</feature>
<dbReference type="Gene3D" id="1.25.40.10">
    <property type="entry name" value="Tetratricopeptide repeat domain"/>
    <property type="match status" value="6"/>
</dbReference>
<keyword evidence="1" id="KW-0677">Repeat</keyword>
<evidence type="ECO:0000313" key="4">
    <source>
        <dbReference type="Proteomes" id="UP000017836"/>
    </source>
</evidence>
<dbReference type="GO" id="GO:0009451">
    <property type="term" value="P:RNA modification"/>
    <property type="evidence" value="ECO:0000318"/>
    <property type="project" value="GO_Central"/>
</dbReference>
<evidence type="ECO:0008006" key="5">
    <source>
        <dbReference type="Google" id="ProtNLM"/>
    </source>
</evidence>
<proteinExistence type="predicted"/>
<feature type="repeat" description="PPR" evidence="2">
    <location>
        <begin position="430"/>
        <end position="460"/>
    </location>
</feature>
<reference evidence="4" key="1">
    <citation type="journal article" date="2013" name="Science">
        <title>The Amborella genome and the evolution of flowering plants.</title>
        <authorList>
            <consortium name="Amborella Genome Project"/>
        </authorList>
    </citation>
    <scope>NUCLEOTIDE SEQUENCE [LARGE SCALE GENOMIC DNA]</scope>
</reference>
<dbReference type="Pfam" id="PF01535">
    <property type="entry name" value="PPR"/>
    <property type="match status" value="2"/>
</dbReference>
<feature type="repeat" description="PPR" evidence="2">
    <location>
        <begin position="461"/>
        <end position="495"/>
    </location>
</feature>
<organism evidence="3 4">
    <name type="scientific">Amborella trichopoda</name>
    <dbReference type="NCBI Taxonomy" id="13333"/>
    <lineage>
        <taxon>Eukaryota</taxon>
        <taxon>Viridiplantae</taxon>
        <taxon>Streptophyta</taxon>
        <taxon>Embryophyta</taxon>
        <taxon>Tracheophyta</taxon>
        <taxon>Spermatophyta</taxon>
        <taxon>Magnoliopsida</taxon>
        <taxon>Amborellales</taxon>
        <taxon>Amborellaceae</taxon>
        <taxon>Amborella</taxon>
    </lineage>
</organism>
<feature type="repeat" description="PPR" evidence="2">
    <location>
        <begin position="329"/>
        <end position="359"/>
    </location>
</feature>